<keyword evidence="1" id="KW-0732">Signal</keyword>
<dbReference type="InterPro" id="IPR007253">
    <property type="entry name" value="Cell_wall-bd_2"/>
</dbReference>
<dbReference type="PANTHER" id="PTHR30032:SF8">
    <property type="entry name" value="GERMINATION-SPECIFIC N-ACETYLMURAMOYL-L-ALANINE AMIDASE"/>
    <property type="match status" value="1"/>
</dbReference>
<evidence type="ECO:0000256" key="1">
    <source>
        <dbReference type="SAM" id="SignalP"/>
    </source>
</evidence>
<dbReference type="InterPro" id="IPR051922">
    <property type="entry name" value="Bact_Sporulation_Assoc"/>
</dbReference>
<feature type="chain" id="PRO_5016592495" evidence="1">
    <location>
        <begin position="19"/>
        <end position="861"/>
    </location>
</feature>
<reference evidence="2 3" key="1">
    <citation type="submission" date="2018-09" db="EMBL/GenBank/DDBJ databases">
        <title>Complete genome sequence of Euzebya sp. DY32-46 isolated from seawater of Pacific Ocean.</title>
        <authorList>
            <person name="Xu L."/>
            <person name="Wu Y.-H."/>
            <person name="Xu X.-W."/>
        </authorList>
    </citation>
    <scope>NUCLEOTIDE SEQUENCE [LARGE SCALE GENOMIC DNA]</scope>
    <source>
        <strain evidence="2 3">DY32-46</strain>
    </source>
</reference>
<dbReference type="Proteomes" id="UP000264006">
    <property type="component" value="Chromosome"/>
</dbReference>
<proteinExistence type="predicted"/>
<feature type="signal peptide" evidence="1">
    <location>
        <begin position="1"/>
        <end position="18"/>
    </location>
</feature>
<dbReference type="AlphaFoldDB" id="A0A346XSQ4"/>
<organism evidence="2 3">
    <name type="scientific">Euzebya pacifica</name>
    <dbReference type="NCBI Taxonomy" id="1608957"/>
    <lineage>
        <taxon>Bacteria</taxon>
        <taxon>Bacillati</taxon>
        <taxon>Actinomycetota</taxon>
        <taxon>Nitriliruptoria</taxon>
        <taxon>Euzebyales</taxon>
    </lineage>
</organism>
<keyword evidence="3" id="KW-1185">Reference proteome</keyword>
<evidence type="ECO:0000313" key="3">
    <source>
        <dbReference type="Proteomes" id="UP000264006"/>
    </source>
</evidence>
<dbReference type="KEGG" id="euz:DVS28_a0544"/>
<sequence>MIVLAGLLMLPLAVPAAADVSDTISVIKEGETLDTVEIVSRLAEATFDGPTQRVLIGREDNFADNMASAVMQSEAPLLLVPTEGPISPRVRDLLATYDPSEVVLLGGEAALSTTIEQELAADYQVTRRAGPTRFETAIDIAEVEAPTANTAVLARGFEADGSTDATQAFADSLAAGGWAADQGWPILLTPTDTLPASLRTYLDRSAIDTMMIMGGTAAISETVENEIEGMGITTTRVAGPTRFDTAIAVAEMRGVDNASDAGRVILVEGQAEDAWAGGFAAAAHSAEFDAPIVLANGDGLPGSTTDFLTPPAGFAQADFFDNAVLTCATLPSTCELARVTRGLSPEADVTFTPASGATVPVGSVVEIAIIADTIESGEATGDCIADTDLSTGTTDVTITGPPAGECVITSTLVLPNGSTQVDTATYTVTPADGGILTANFGEAYTYVPGVEEVMVTIGTSDTFLIDGQPASEAVFLQQATVGDVVSNTGGGFAQGGVEHSLVNIDPLDYTDGVVGNVDLLDGRADIIEPVSGVALRPFDLAGGLYTVDGTVAPLSVVEEDINEGDTVVLGQTADETPTIDLTNETVSGPVFDFTTFAGSFGRQMRIDSGGLPDSPMLGDVPFHSSDLRFEANDGPSYDFEVDGAAATFTEFGTALTEGDLLTYSRQDDVELFSLVNAIAAATTGLATEFHDLFDAGDVELVVAGQGRVLETIDLNSATYVIDGVLSTLPDLQDAWSPGDQVSIVPASSEDPQRVTLDNRFLVGDLADIQTPPSEFPSYDVVNDDGTIYDGLAYTGDPFDEGTGVQNRYYVDGVEVTRANFEAALDSADLDVATIEVRRAGDAVPGGGTVGVANQHRLDTGA</sequence>
<accession>A0A346XSQ4</accession>
<dbReference type="PANTHER" id="PTHR30032">
    <property type="entry name" value="N-ACETYLMURAMOYL-L-ALANINE AMIDASE-RELATED"/>
    <property type="match status" value="1"/>
</dbReference>
<name>A0A346XSQ4_9ACTN</name>
<dbReference type="Pfam" id="PF04122">
    <property type="entry name" value="CW_binding_2"/>
    <property type="match status" value="2"/>
</dbReference>
<evidence type="ECO:0000313" key="2">
    <source>
        <dbReference type="EMBL" id="AXV05251.1"/>
    </source>
</evidence>
<dbReference type="EMBL" id="CP031165">
    <property type="protein sequence ID" value="AXV05251.1"/>
    <property type="molecule type" value="Genomic_DNA"/>
</dbReference>
<protein>
    <submittedName>
        <fullName evidence="2">Alkaline phosphatase</fullName>
    </submittedName>
</protein>
<gene>
    <name evidence="2" type="ORF">DVS28_a0544</name>
</gene>